<comment type="caution">
    <text evidence="6">The sequence shown here is derived from an EMBL/GenBank/DDBJ whole genome shotgun (WGS) entry which is preliminary data.</text>
</comment>
<feature type="binding site" evidence="4">
    <location>
        <position position="303"/>
    </location>
    <ligand>
        <name>FAD</name>
        <dbReference type="ChEBI" id="CHEBI:57692"/>
    </ligand>
</feature>
<proteinExistence type="inferred from homology"/>
<protein>
    <submittedName>
        <fullName evidence="6">Electron transfer flavoprotein subunit alpha/FixB family protein</fullName>
    </submittedName>
</protein>
<dbReference type="GO" id="GO:0009055">
    <property type="term" value="F:electron transfer activity"/>
    <property type="evidence" value="ECO:0007669"/>
    <property type="project" value="InterPro"/>
</dbReference>
<dbReference type="PIRSF" id="PIRSF000089">
    <property type="entry name" value="Electra_flavoP_a"/>
    <property type="match status" value="1"/>
</dbReference>
<accession>A0A7C6ECA2</accession>
<sequence length="339" mass="36865">MSCIMVLAEHRQGNLRDITFELLALARNLAEPMKLKVNCLLLGKDNEALAQNLTNFADEVTSVTAEILANFNSEIYRKVITRIAKEHKPSLILIGHTAFGIDLAPGLAYELNLPLITDCIEVLHENNKLVMTRQVFSGKLNARMRFKTESGVLTIRAGTFKPTAPQREASIERSEMNRKGTIVESALGGLSPELLTGYASNFLGYEEAPTTGIDITKADIIVAIGRGIKEQKNLPIVEELAKTIGGELACTRPVIDAGWLPKDRQVGSSGKTVKPKLYIALGISGAFQHISGMKQAQTIVAVNKDPNAPIFSVAHYGIVGDLLKIVPTLSEKIKEIGLK</sequence>
<dbReference type="PANTHER" id="PTHR43153:SF1">
    <property type="entry name" value="ELECTRON TRANSFER FLAVOPROTEIN SUBUNIT ALPHA, MITOCHONDRIAL"/>
    <property type="match status" value="1"/>
</dbReference>
<dbReference type="GO" id="GO:0050660">
    <property type="term" value="F:flavin adenine dinucleotide binding"/>
    <property type="evidence" value="ECO:0007669"/>
    <property type="project" value="InterPro"/>
</dbReference>
<dbReference type="CDD" id="cd01715">
    <property type="entry name" value="ETF_alpha"/>
    <property type="match status" value="1"/>
</dbReference>
<evidence type="ECO:0000256" key="2">
    <source>
        <dbReference type="ARBA" id="ARBA00022448"/>
    </source>
</evidence>
<dbReference type="InterPro" id="IPR029035">
    <property type="entry name" value="DHS-like_NAD/FAD-binding_dom"/>
</dbReference>
<keyword evidence="2" id="KW-0813">Transport</keyword>
<dbReference type="SUPFAM" id="SSF52467">
    <property type="entry name" value="DHS-like NAD/FAD-binding domain"/>
    <property type="match status" value="1"/>
</dbReference>
<organism evidence="6">
    <name type="scientific">candidate division WOR-3 bacterium</name>
    <dbReference type="NCBI Taxonomy" id="2052148"/>
    <lineage>
        <taxon>Bacteria</taxon>
        <taxon>Bacteria division WOR-3</taxon>
    </lineage>
</organism>
<feature type="binding site" evidence="4">
    <location>
        <position position="226"/>
    </location>
    <ligand>
        <name>FAD</name>
        <dbReference type="ChEBI" id="CHEBI:57692"/>
    </ligand>
</feature>
<feature type="binding site" evidence="4">
    <location>
        <begin position="282"/>
        <end position="289"/>
    </location>
    <ligand>
        <name>FAD</name>
        <dbReference type="ChEBI" id="CHEBI:57692"/>
    </ligand>
</feature>
<dbReference type="GO" id="GO:0033539">
    <property type="term" value="P:fatty acid beta-oxidation using acyl-CoA dehydrogenase"/>
    <property type="evidence" value="ECO:0007669"/>
    <property type="project" value="TreeGrafter"/>
</dbReference>
<dbReference type="Gene3D" id="3.40.50.1220">
    <property type="entry name" value="TPP-binding domain"/>
    <property type="match status" value="1"/>
</dbReference>
<comment type="cofactor">
    <cofactor evidence="4">
        <name>FAD</name>
        <dbReference type="ChEBI" id="CHEBI:57692"/>
    </cofactor>
    <text evidence="4">Binds 1 FAD per dimer.</text>
</comment>
<dbReference type="Gene3D" id="3.40.50.620">
    <property type="entry name" value="HUPs"/>
    <property type="match status" value="1"/>
</dbReference>
<dbReference type="InterPro" id="IPR033947">
    <property type="entry name" value="ETF_alpha_N"/>
</dbReference>
<keyword evidence="4" id="KW-0274">FAD</keyword>
<evidence type="ECO:0000259" key="5">
    <source>
        <dbReference type="SMART" id="SM00893"/>
    </source>
</evidence>
<evidence type="ECO:0000256" key="3">
    <source>
        <dbReference type="ARBA" id="ARBA00022630"/>
    </source>
</evidence>
<evidence type="ECO:0000313" key="6">
    <source>
        <dbReference type="EMBL" id="HHS51801.1"/>
    </source>
</evidence>
<dbReference type="Pfam" id="PF01012">
    <property type="entry name" value="ETF"/>
    <property type="match status" value="1"/>
</dbReference>
<dbReference type="Pfam" id="PF00766">
    <property type="entry name" value="ETF_alpha"/>
    <property type="match status" value="1"/>
</dbReference>
<dbReference type="SUPFAM" id="SSF52402">
    <property type="entry name" value="Adenine nucleotide alpha hydrolases-like"/>
    <property type="match status" value="1"/>
</dbReference>
<evidence type="ECO:0000256" key="1">
    <source>
        <dbReference type="ARBA" id="ARBA00005817"/>
    </source>
</evidence>
<dbReference type="InterPro" id="IPR014731">
    <property type="entry name" value="ETF_asu_C"/>
</dbReference>
<feature type="binding site" evidence="4">
    <location>
        <begin position="265"/>
        <end position="269"/>
    </location>
    <ligand>
        <name>FAD</name>
        <dbReference type="ChEBI" id="CHEBI:57692"/>
    </ligand>
</feature>
<dbReference type="EMBL" id="DTLI01000071">
    <property type="protein sequence ID" value="HHS51801.1"/>
    <property type="molecule type" value="Genomic_DNA"/>
</dbReference>
<feature type="domain" description="Electron transfer flavoprotein alpha/beta-subunit N-terminal" evidence="5">
    <location>
        <begin position="4"/>
        <end position="186"/>
    </location>
</feature>
<dbReference type="PANTHER" id="PTHR43153">
    <property type="entry name" value="ELECTRON TRANSFER FLAVOPROTEIN ALPHA"/>
    <property type="match status" value="1"/>
</dbReference>
<dbReference type="FunFam" id="3.40.50.1220:FF:000004">
    <property type="entry name" value="Electron transfer flavoprotein"/>
    <property type="match status" value="1"/>
</dbReference>
<dbReference type="InterPro" id="IPR001308">
    <property type="entry name" value="ETF_a/FixB"/>
</dbReference>
<keyword evidence="3" id="KW-0285">Flavoprotein</keyword>
<reference evidence="6" key="1">
    <citation type="journal article" date="2020" name="mSystems">
        <title>Genome- and Community-Level Interaction Insights into Carbon Utilization and Element Cycling Functions of Hydrothermarchaeota in Hydrothermal Sediment.</title>
        <authorList>
            <person name="Zhou Z."/>
            <person name="Liu Y."/>
            <person name="Xu W."/>
            <person name="Pan J."/>
            <person name="Luo Z.H."/>
            <person name="Li M."/>
        </authorList>
    </citation>
    <scope>NUCLEOTIDE SEQUENCE [LARGE SCALE GENOMIC DNA]</scope>
    <source>
        <strain evidence="6">SpSt-876</strain>
    </source>
</reference>
<name>A0A7C6ECA2_UNCW3</name>
<gene>
    <name evidence="6" type="ORF">ENW73_02895</name>
</gene>
<comment type="similarity">
    <text evidence="1">Belongs to the ETF alpha-subunit/FixB family.</text>
</comment>
<feature type="binding site" evidence="4">
    <location>
        <begin position="251"/>
        <end position="252"/>
    </location>
    <ligand>
        <name>FAD</name>
        <dbReference type="ChEBI" id="CHEBI:57692"/>
    </ligand>
</feature>
<dbReference type="AlphaFoldDB" id="A0A7C6ECA2"/>
<dbReference type="InterPro" id="IPR014729">
    <property type="entry name" value="Rossmann-like_a/b/a_fold"/>
</dbReference>
<evidence type="ECO:0000256" key="4">
    <source>
        <dbReference type="PIRSR" id="PIRSR000089-1"/>
    </source>
</evidence>
<dbReference type="InterPro" id="IPR014730">
    <property type="entry name" value="ETF_a/b_N"/>
</dbReference>
<dbReference type="SMART" id="SM00893">
    <property type="entry name" value="ETF"/>
    <property type="match status" value="1"/>
</dbReference>